<comment type="caution">
    <text evidence="11">The sequence shown here is derived from an EMBL/GenBank/DDBJ whole genome shotgun (WGS) entry which is preliminary data.</text>
</comment>
<comment type="similarity">
    <text evidence="7">Belongs to the AB hydrolase superfamily. MetX family.</text>
</comment>
<dbReference type="GO" id="GO:0005737">
    <property type="term" value="C:cytoplasm"/>
    <property type="evidence" value="ECO:0007669"/>
    <property type="project" value="UniProtKB-SubCell"/>
</dbReference>
<evidence type="ECO:0000256" key="2">
    <source>
        <dbReference type="ARBA" id="ARBA00022490"/>
    </source>
</evidence>
<protein>
    <recommendedName>
        <fullName evidence="7">Homoserine O-acetyltransferase</fullName>
        <shortName evidence="7">HAT</shortName>
        <ecNumber evidence="7">2.3.1.31</ecNumber>
    </recommendedName>
    <alternativeName>
        <fullName evidence="7">Homoserine transacetylase</fullName>
        <shortName evidence="7">HTA</shortName>
    </alternativeName>
</protein>
<evidence type="ECO:0000313" key="11">
    <source>
        <dbReference type="EMBL" id="MDQ0289346.1"/>
    </source>
</evidence>
<organism evidence="11 12">
    <name type="scientific">Oligosphaera ethanolica</name>
    <dbReference type="NCBI Taxonomy" id="760260"/>
    <lineage>
        <taxon>Bacteria</taxon>
        <taxon>Pseudomonadati</taxon>
        <taxon>Lentisphaerota</taxon>
        <taxon>Oligosphaeria</taxon>
        <taxon>Oligosphaerales</taxon>
        <taxon>Oligosphaeraceae</taxon>
        <taxon>Oligosphaera</taxon>
    </lineage>
</organism>
<keyword evidence="12" id="KW-1185">Reference proteome</keyword>
<feature type="binding site" evidence="7">
    <location>
        <position position="402"/>
    </location>
    <ligand>
        <name>substrate</name>
    </ligand>
</feature>
<evidence type="ECO:0000256" key="7">
    <source>
        <dbReference type="HAMAP-Rule" id="MF_00296"/>
    </source>
</evidence>
<feature type="active site" evidence="7 8">
    <location>
        <position position="401"/>
    </location>
</feature>
<keyword evidence="3 7" id="KW-0028">Amino-acid biosynthesis</keyword>
<comment type="catalytic activity">
    <reaction evidence="7">
        <text>L-homoserine + acetyl-CoA = O-acetyl-L-homoserine + CoA</text>
        <dbReference type="Rhea" id="RHEA:13701"/>
        <dbReference type="ChEBI" id="CHEBI:57287"/>
        <dbReference type="ChEBI" id="CHEBI:57288"/>
        <dbReference type="ChEBI" id="CHEBI:57476"/>
        <dbReference type="ChEBI" id="CHEBI:57716"/>
        <dbReference type="EC" id="2.3.1.31"/>
    </reaction>
</comment>
<dbReference type="FunFam" id="1.10.1740.110:FF:000001">
    <property type="entry name" value="Homoserine O-acetyltransferase"/>
    <property type="match status" value="1"/>
</dbReference>
<dbReference type="GO" id="GO:0009092">
    <property type="term" value="P:homoserine metabolic process"/>
    <property type="evidence" value="ECO:0007669"/>
    <property type="project" value="TreeGrafter"/>
</dbReference>
<evidence type="ECO:0000256" key="1">
    <source>
        <dbReference type="ARBA" id="ARBA00011738"/>
    </source>
</evidence>
<keyword evidence="4 7" id="KW-0808">Transferase</keyword>
<evidence type="ECO:0000256" key="3">
    <source>
        <dbReference type="ARBA" id="ARBA00022605"/>
    </source>
</evidence>
<feature type="domain" description="AB hydrolase-1" evidence="10">
    <location>
        <begin position="130"/>
        <end position="407"/>
    </location>
</feature>
<evidence type="ECO:0000256" key="8">
    <source>
        <dbReference type="PIRSR" id="PIRSR000443-1"/>
    </source>
</evidence>
<dbReference type="EMBL" id="JAUSVL010000001">
    <property type="protein sequence ID" value="MDQ0289346.1"/>
    <property type="molecule type" value="Genomic_DNA"/>
</dbReference>
<dbReference type="PIRSF" id="PIRSF000443">
    <property type="entry name" value="Homoser_Ac_trans"/>
    <property type="match status" value="1"/>
</dbReference>
<dbReference type="GO" id="GO:0004414">
    <property type="term" value="F:homoserine O-acetyltransferase activity"/>
    <property type="evidence" value="ECO:0007669"/>
    <property type="project" value="UniProtKB-UniRule"/>
</dbReference>
<evidence type="ECO:0000256" key="4">
    <source>
        <dbReference type="ARBA" id="ARBA00022679"/>
    </source>
</evidence>
<feature type="active site" evidence="7 8">
    <location>
        <position position="368"/>
    </location>
</feature>
<name>A0AAE4AN87_9BACT</name>
<keyword evidence="2 7" id="KW-0963">Cytoplasm</keyword>
<comment type="function">
    <text evidence="7">Transfers an acetyl group from acetyl-CoA to L-homoserine, forming acetyl-L-homoserine.</text>
</comment>
<dbReference type="RefSeq" id="WP_307260768.1">
    <property type="nucleotide sequence ID" value="NZ_JAUSVL010000001.1"/>
</dbReference>
<comment type="caution">
    <text evidence="7">Lacks conserved residue(s) required for the propagation of feature annotation.</text>
</comment>
<dbReference type="InterPro" id="IPR029058">
    <property type="entry name" value="AB_hydrolase_fold"/>
</dbReference>
<reference evidence="11" key="1">
    <citation type="submission" date="2023-07" db="EMBL/GenBank/DDBJ databases">
        <title>Genomic Encyclopedia of Type Strains, Phase IV (KMG-IV): sequencing the most valuable type-strain genomes for metagenomic binning, comparative biology and taxonomic classification.</title>
        <authorList>
            <person name="Goeker M."/>
        </authorList>
    </citation>
    <scope>NUCLEOTIDE SEQUENCE</scope>
    <source>
        <strain evidence="11">DSM 24202</strain>
    </source>
</reference>
<dbReference type="InterPro" id="IPR008220">
    <property type="entry name" value="HAT_MetX-like"/>
</dbReference>
<dbReference type="Gene3D" id="1.10.1740.110">
    <property type="match status" value="1"/>
</dbReference>
<dbReference type="PANTHER" id="PTHR32268">
    <property type="entry name" value="HOMOSERINE O-ACETYLTRANSFERASE"/>
    <property type="match status" value="1"/>
</dbReference>
<dbReference type="Gene3D" id="3.40.50.1820">
    <property type="entry name" value="alpha/beta hydrolase"/>
    <property type="match status" value="1"/>
</dbReference>
<comment type="subunit">
    <text evidence="1 7">Homodimer.</text>
</comment>
<dbReference type="GO" id="GO:0009086">
    <property type="term" value="P:methionine biosynthetic process"/>
    <property type="evidence" value="ECO:0007669"/>
    <property type="project" value="UniProtKB-UniRule"/>
</dbReference>
<evidence type="ECO:0000313" key="12">
    <source>
        <dbReference type="Proteomes" id="UP001238163"/>
    </source>
</evidence>
<dbReference type="Proteomes" id="UP001238163">
    <property type="component" value="Unassembled WGS sequence"/>
</dbReference>
<evidence type="ECO:0000256" key="9">
    <source>
        <dbReference type="SAM" id="MobiDB-lite"/>
    </source>
</evidence>
<comment type="pathway">
    <text evidence="7">Amino-acid biosynthesis; L-methionine biosynthesis via de novo pathway; O-acetyl-L-homoserine from L-homoserine: step 1/1.</text>
</comment>
<feature type="region of interest" description="Disordered" evidence="9">
    <location>
        <begin position="1"/>
        <end position="40"/>
    </location>
</feature>
<dbReference type="InterPro" id="IPR000073">
    <property type="entry name" value="AB_hydrolase_1"/>
</dbReference>
<evidence type="ECO:0000259" key="10">
    <source>
        <dbReference type="Pfam" id="PF00561"/>
    </source>
</evidence>
<evidence type="ECO:0000256" key="6">
    <source>
        <dbReference type="ARBA" id="ARBA00023315"/>
    </source>
</evidence>
<dbReference type="NCBIfam" id="NF001209">
    <property type="entry name" value="PRK00175.1"/>
    <property type="match status" value="1"/>
</dbReference>
<keyword evidence="5 7" id="KW-0486">Methionine biosynthesis</keyword>
<dbReference type="PANTHER" id="PTHR32268:SF11">
    <property type="entry name" value="HOMOSERINE O-ACETYLTRANSFERASE"/>
    <property type="match status" value="1"/>
</dbReference>
<keyword evidence="6 7" id="KW-0012">Acyltransferase</keyword>
<dbReference type="EC" id="2.3.1.31" evidence="7"/>
<gene>
    <name evidence="7" type="primary">metXA</name>
    <name evidence="11" type="ORF">J3R75_001453</name>
</gene>
<feature type="binding site" evidence="7">
    <location>
        <position position="271"/>
    </location>
    <ligand>
        <name>substrate</name>
    </ligand>
</feature>
<evidence type="ECO:0000256" key="5">
    <source>
        <dbReference type="ARBA" id="ARBA00023167"/>
    </source>
</evidence>
<feature type="compositionally biased region" description="Polar residues" evidence="9">
    <location>
        <begin position="1"/>
        <end position="20"/>
    </location>
</feature>
<comment type="subcellular location">
    <subcellularLocation>
        <location evidence="7">Cytoplasm</location>
    </subcellularLocation>
</comment>
<proteinExistence type="inferred from homology"/>
<dbReference type="HAMAP" id="MF_00296">
    <property type="entry name" value="MetX_acyltransf"/>
    <property type="match status" value="1"/>
</dbReference>
<dbReference type="SUPFAM" id="SSF53474">
    <property type="entry name" value="alpha/beta-Hydrolases"/>
    <property type="match status" value="1"/>
</dbReference>
<dbReference type="Pfam" id="PF00561">
    <property type="entry name" value="Abhydrolase_1"/>
    <property type="match status" value="1"/>
</dbReference>
<dbReference type="AlphaFoldDB" id="A0AAE4AN87"/>
<sequence>MEKTTFSSTPKRTEKSSNAAANKPTPSAKRKAYDAPDSLRSVGMTRPKQLVLADEKHPFRLDSGKFLAPMTVEYETYGELNPDHSNAILITHALSGDAHVAGWDAAASSSFRPWRQKRPGWWDDVVGPTKAIDTNRFFVICANVLGSCYGTTGPSSSNPATGRPYGLDFPIVTVGDWVRMEALLLDKLGICQLYAVCGGSLGGQQALEWALAFPDRVLKCIVLASGPKLPAQGLGFNAVGRHAIMHDGNFNNGNYYDKGRKPPHEGLIAARMLAHITYLSGQGMDTKFGRRVQNEHTEQGGFNAEFAVESYLNYQGRSFVERFDANSYLYITRAMDYYDAAALWGDGDLVNACSRIRAEVMVVSFSSDWLYPPEESKTFVSALMQNRIPVTYVKVKSNYGHDAFLVEADKVGQLLRAFLLSPTIARRLADQGKGGTP</sequence>
<accession>A0AAE4AN87</accession>
<feature type="active site" description="Nucleophile" evidence="7 8">
    <location>
        <position position="200"/>
    </location>
</feature>
<dbReference type="NCBIfam" id="TIGR01392">
    <property type="entry name" value="homoserO_Ac_trn"/>
    <property type="match status" value="1"/>
</dbReference>